<dbReference type="EMBL" id="MDYQ01000202">
    <property type="protein sequence ID" value="PRP78973.1"/>
    <property type="molecule type" value="Genomic_DNA"/>
</dbReference>
<proteinExistence type="predicted"/>
<protein>
    <submittedName>
        <fullName evidence="8">Serine/threonine protein kinase</fullName>
    </submittedName>
</protein>
<keyword evidence="6" id="KW-1133">Transmembrane helix</keyword>
<evidence type="ECO:0000256" key="3">
    <source>
        <dbReference type="ARBA" id="ARBA00022777"/>
    </source>
</evidence>
<dbReference type="SUPFAM" id="SSF56112">
    <property type="entry name" value="Protein kinase-like (PK-like)"/>
    <property type="match status" value="1"/>
</dbReference>
<keyword evidence="6" id="KW-0472">Membrane</keyword>
<dbReference type="PROSITE" id="PS50011">
    <property type="entry name" value="PROTEIN_KINASE_DOM"/>
    <property type="match status" value="1"/>
</dbReference>
<evidence type="ECO:0000256" key="2">
    <source>
        <dbReference type="ARBA" id="ARBA00022741"/>
    </source>
</evidence>
<dbReference type="SMART" id="SM00220">
    <property type="entry name" value="S_TKc"/>
    <property type="match status" value="1"/>
</dbReference>
<dbReference type="GO" id="GO:0004674">
    <property type="term" value="F:protein serine/threonine kinase activity"/>
    <property type="evidence" value="ECO:0007669"/>
    <property type="project" value="UniProtKB-KW"/>
</dbReference>
<feature type="transmembrane region" description="Helical" evidence="6">
    <location>
        <begin position="375"/>
        <end position="401"/>
    </location>
</feature>
<dbReference type="InterPro" id="IPR008271">
    <property type="entry name" value="Ser/Thr_kinase_AS"/>
</dbReference>
<sequence length="851" mass="95074">MQINDSIDENQVGGITWQYGILRLVNNHGELVTITGACSLFTTDKAINMVAQGGVDFAVVESLPPDDFLNQYDLQVVPFIVGGLNMIANVPSVSEINIDVPSIIDLYSGTYQKLSDLRSLNPSWNYTSDVNLTVFHRSSVSGGKVSQNCYGEERIFPQMLCNLYRPPPSWLSCSSPNPVQWSTDLQTLISSEGTMLDNVQDTKNSFGYVNVGASVQFPKEVNVVSIQTNLTHTTRGNLEGLQAWLDALDVNITGPSRSVRSLGSCGDCWPLSVLSYVLYQKSLLQGHPRIYRGNVSACDLGESHKTNRDVTFDESPGNCTRGNALSTFLQWMYDENTEDVKRQHSFIGMSNEKGSDIAKHIHIQSYPCMGHNVPYWIPFLVGPATGLLFAISTVIIILLLIRKKSVRDSLFKNEATRRSQDNSNENSAMRRIRLETVVVRNDEELVLGEAIGKGTFSEVYSGTWKKMTVAVKKISNDTKKIKTEWLEREISLMRHPNIVLFLFATVQPHYIYIVTELCSRGSLYDIIHDGSEMDLMLQMRLATDAARGMLHLHSMEPKIIHRDLKSSNLLVDKDWNLKVSDFGISVALDSQRMLTGNCGTVEYMAPECLMNTVYTEKCDVYSYGVVLAELFNRQDLYPDMSVVQIRFQVRTQHLRPSVEGIPIPIRELIENCWQTEPNLRPSFDTIVSVLTEVVQSPQLLHTRTNAMKRKTKNYAKSVPRFIDIVSSTWTPETDVDLIAFIKQSATQTAPTGRKSIIIAASVVLAFTILLEFPDSRFTESSNSNNTYAAELASPQRTAGWLSIVSSCISGAFSIGKDLIALILAIYTYKNPNASLSVRLGQLSDVCNLWPR</sequence>
<dbReference type="PANTHER" id="PTHR44329">
    <property type="entry name" value="SERINE/THREONINE-PROTEIN KINASE TNNI3K-RELATED"/>
    <property type="match status" value="1"/>
</dbReference>
<keyword evidence="3 8" id="KW-0808">Transferase</keyword>
<evidence type="ECO:0000256" key="6">
    <source>
        <dbReference type="SAM" id="Phobius"/>
    </source>
</evidence>
<dbReference type="CDD" id="cd13999">
    <property type="entry name" value="STKc_MAP3K-like"/>
    <property type="match status" value="1"/>
</dbReference>
<dbReference type="InterPro" id="IPR051681">
    <property type="entry name" value="Ser/Thr_Kinases-Pseudokinases"/>
</dbReference>
<dbReference type="InterPro" id="IPR000719">
    <property type="entry name" value="Prot_kinase_dom"/>
</dbReference>
<keyword evidence="9" id="KW-1185">Reference proteome</keyword>
<dbReference type="Proteomes" id="UP000241769">
    <property type="component" value="Unassembled WGS sequence"/>
</dbReference>
<keyword evidence="2 5" id="KW-0547">Nucleotide-binding</keyword>
<evidence type="ECO:0000313" key="8">
    <source>
        <dbReference type="EMBL" id="PRP78973.1"/>
    </source>
</evidence>
<evidence type="ECO:0000259" key="7">
    <source>
        <dbReference type="PROSITE" id="PS50011"/>
    </source>
</evidence>
<dbReference type="PROSITE" id="PS00107">
    <property type="entry name" value="PROTEIN_KINASE_ATP"/>
    <property type="match status" value="1"/>
</dbReference>
<keyword evidence="3 8" id="KW-0418">Kinase</keyword>
<comment type="caution">
    <text evidence="8">The sequence shown here is derived from an EMBL/GenBank/DDBJ whole genome shotgun (WGS) entry which is preliminary data.</text>
</comment>
<dbReference type="InParanoid" id="A0A2P6N4V3"/>
<dbReference type="PRINTS" id="PR00109">
    <property type="entry name" value="TYRKINASE"/>
</dbReference>
<dbReference type="InterPro" id="IPR017441">
    <property type="entry name" value="Protein_kinase_ATP_BS"/>
</dbReference>
<reference evidence="8 9" key="1">
    <citation type="journal article" date="2018" name="Genome Biol. Evol.">
        <title>Multiple Roots of Fruiting Body Formation in Amoebozoa.</title>
        <authorList>
            <person name="Hillmann F."/>
            <person name="Forbes G."/>
            <person name="Novohradska S."/>
            <person name="Ferling I."/>
            <person name="Riege K."/>
            <person name="Groth M."/>
            <person name="Westermann M."/>
            <person name="Marz M."/>
            <person name="Spaller T."/>
            <person name="Winckler T."/>
            <person name="Schaap P."/>
            <person name="Glockner G."/>
        </authorList>
    </citation>
    <scope>NUCLEOTIDE SEQUENCE [LARGE SCALE GENOMIC DNA]</scope>
    <source>
        <strain evidence="8 9">Jena</strain>
    </source>
</reference>
<evidence type="ECO:0000256" key="4">
    <source>
        <dbReference type="ARBA" id="ARBA00022840"/>
    </source>
</evidence>
<evidence type="ECO:0000256" key="5">
    <source>
        <dbReference type="PROSITE-ProRule" id="PRU10141"/>
    </source>
</evidence>
<dbReference type="STRING" id="1890364.A0A2P6N4V3"/>
<gene>
    <name evidence="8" type="ORF">PROFUN_11438</name>
</gene>
<keyword evidence="4 5" id="KW-0067">ATP-binding</keyword>
<keyword evidence="6" id="KW-0812">Transmembrane</keyword>
<feature type="domain" description="Protein kinase" evidence="7">
    <location>
        <begin position="445"/>
        <end position="699"/>
    </location>
</feature>
<dbReference type="Gene3D" id="3.40.190.10">
    <property type="entry name" value="Periplasmic binding protein-like II"/>
    <property type="match status" value="1"/>
</dbReference>
<dbReference type="SUPFAM" id="SSF53850">
    <property type="entry name" value="Periplasmic binding protein-like II"/>
    <property type="match status" value="1"/>
</dbReference>
<dbReference type="Gene3D" id="1.10.510.10">
    <property type="entry name" value="Transferase(Phosphotransferase) domain 1"/>
    <property type="match status" value="1"/>
</dbReference>
<dbReference type="OrthoDB" id="339325at2759"/>
<keyword evidence="1 8" id="KW-0723">Serine/threonine-protein kinase</keyword>
<dbReference type="PROSITE" id="PS00108">
    <property type="entry name" value="PROTEIN_KINASE_ST"/>
    <property type="match status" value="1"/>
</dbReference>
<accession>A0A2P6N4V3</accession>
<dbReference type="Pfam" id="PF07714">
    <property type="entry name" value="PK_Tyr_Ser-Thr"/>
    <property type="match status" value="1"/>
</dbReference>
<dbReference type="GO" id="GO:0005524">
    <property type="term" value="F:ATP binding"/>
    <property type="evidence" value="ECO:0007669"/>
    <property type="project" value="UniProtKB-UniRule"/>
</dbReference>
<dbReference type="InterPro" id="IPR001245">
    <property type="entry name" value="Ser-Thr/Tyr_kinase_cat_dom"/>
</dbReference>
<dbReference type="AlphaFoldDB" id="A0A2P6N4V3"/>
<dbReference type="PANTHER" id="PTHR44329:SF298">
    <property type="entry name" value="MIXED LINEAGE KINASE DOMAIN-LIKE PROTEIN"/>
    <property type="match status" value="1"/>
</dbReference>
<evidence type="ECO:0000313" key="9">
    <source>
        <dbReference type="Proteomes" id="UP000241769"/>
    </source>
</evidence>
<name>A0A2P6N4V3_9EUKA</name>
<feature type="binding site" evidence="5">
    <location>
        <position position="473"/>
    </location>
    <ligand>
        <name>ATP</name>
        <dbReference type="ChEBI" id="CHEBI:30616"/>
    </ligand>
</feature>
<dbReference type="InterPro" id="IPR011009">
    <property type="entry name" value="Kinase-like_dom_sf"/>
</dbReference>
<organism evidence="8 9">
    <name type="scientific">Planoprotostelium fungivorum</name>
    <dbReference type="NCBI Taxonomy" id="1890364"/>
    <lineage>
        <taxon>Eukaryota</taxon>
        <taxon>Amoebozoa</taxon>
        <taxon>Evosea</taxon>
        <taxon>Variosea</taxon>
        <taxon>Cavosteliida</taxon>
        <taxon>Cavosteliaceae</taxon>
        <taxon>Planoprotostelium</taxon>
    </lineage>
</organism>
<evidence type="ECO:0000256" key="1">
    <source>
        <dbReference type="ARBA" id="ARBA00022527"/>
    </source>
</evidence>